<dbReference type="SUPFAM" id="SSF56024">
    <property type="entry name" value="Phospholipase D/nuclease"/>
    <property type="match status" value="2"/>
</dbReference>
<dbReference type="Gene3D" id="3.30.870.10">
    <property type="entry name" value="Endonuclease Chain A"/>
    <property type="match status" value="1"/>
</dbReference>
<evidence type="ECO:0000313" key="10">
    <source>
        <dbReference type="Proteomes" id="UP000252585"/>
    </source>
</evidence>
<evidence type="ECO:0000259" key="8">
    <source>
        <dbReference type="Pfam" id="PF13091"/>
    </source>
</evidence>
<evidence type="ECO:0000313" key="9">
    <source>
        <dbReference type="EMBL" id="RCW76906.1"/>
    </source>
</evidence>
<dbReference type="InterPro" id="IPR025202">
    <property type="entry name" value="PLD-like_dom"/>
</dbReference>
<dbReference type="RefSeq" id="WP_114351670.1">
    <property type="nucleotide sequence ID" value="NZ_QPJJ01000002.1"/>
</dbReference>
<reference evidence="9 10" key="1">
    <citation type="submission" date="2018-07" db="EMBL/GenBank/DDBJ databases">
        <title>Genomic Encyclopedia of Type Strains, Phase IV (KMG-IV): sequencing the most valuable type-strain genomes for metagenomic binning, comparative biology and taxonomic classification.</title>
        <authorList>
            <person name="Goeker M."/>
        </authorList>
    </citation>
    <scope>NUCLEOTIDE SEQUENCE [LARGE SCALE GENOMIC DNA]</scope>
    <source>
        <strain evidence="9 10">DSM 27696</strain>
    </source>
</reference>
<evidence type="ECO:0000256" key="2">
    <source>
        <dbReference type="ARBA" id="ARBA00008664"/>
    </source>
</evidence>
<dbReference type="EC" id="3.1.4.4" evidence="3"/>
<keyword evidence="10" id="KW-1185">Reference proteome</keyword>
<gene>
    <name evidence="9" type="ORF">DFR57_102181</name>
</gene>
<sequence>MKKKKWFLKKRYAFLLFAIIYTSVILYNQFKPLPEGVSYQGDTHQVASEDIEFLHDLTYQENGKEKYEQEIFDTVYQSIENAEEFIILDMFMINEFSSEARDFPEISKDLTDKITAQIEKFPDLKVVVISDPINTTYYSHEAKHLAPLEDLGVELVYTDLERLRDPNPLYSGIWRMFFQWFGQEGNGWVKNPFGEPGPEVTIRSYLKTLNIKANHRKVLVTENEGLILSANPHDASGFHSNIGFKVKGEILKDIIESEKAVAKFSGGNLDAFPTEKEINQLNTSTNASEDLNVTLVTEQKIEKAVVDAINKAKEGDQLWIGMFYIADRTIITALEEAGARGVEIRFVLDPNTNAFGQQKMGIPNIPMGDELLEDGHEHVQVKWFNVDKEQFHTKILYANYGSESTVIGGSANYTSRNVDDYNLETNLVIAGSSDEQTIQEVDSYFKRIWNNEEITFTLPYDSQESLPILKRIGYTLQKLTMFTTF</sequence>
<accession>A0A368YC38</accession>
<keyword evidence="7" id="KW-0472">Membrane</keyword>
<evidence type="ECO:0000256" key="5">
    <source>
        <dbReference type="ARBA" id="ARBA00022963"/>
    </source>
</evidence>
<comment type="similarity">
    <text evidence="2">Belongs to the phospholipase D family.</text>
</comment>
<dbReference type="InterPro" id="IPR051406">
    <property type="entry name" value="PLD_domain"/>
</dbReference>
<keyword evidence="7" id="KW-0812">Transmembrane</keyword>
<dbReference type="PANTHER" id="PTHR43856:SF1">
    <property type="entry name" value="MITOCHONDRIAL CARDIOLIPIN HYDROLASE"/>
    <property type="match status" value="1"/>
</dbReference>
<dbReference type="CDD" id="cd09130">
    <property type="entry name" value="PLDc_unchar2_2"/>
    <property type="match status" value="1"/>
</dbReference>
<dbReference type="AlphaFoldDB" id="A0A368YC38"/>
<comment type="catalytic activity">
    <reaction evidence="1">
        <text>a 1,2-diacyl-sn-glycero-3-phosphocholine + H2O = a 1,2-diacyl-sn-glycero-3-phosphate + choline + H(+)</text>
        <dbReference type="Rhea" id="RHEA:14445"/>
        <dbReference type="ChEBI" id="CHEBI:15354"/>
        <dbReference type="ChEBI" id="CHEBI:15377"/>
        <dbReference type="ChEBI" id="CHEBI:15378"/>
        <dbReference type="ChEBI" id="CHEBI:57643"/>
        <dbReference type="ChEBI" id="CHEBI:58608"/>
        <dbReference type="EC" id="3.1.4.4"/>
    </reaction>
</comment>
<feature type="transmembrane region" description="Helical" evidence="7">
    <location>
        <begin position="12"/>
        <end position="30"/>
    </location>
</feature>
<keyword evidence="6" id="KW-0443">Lipid metabolism</keyword>
<evidence type="ECO:0000256" key="6">
    <source>
        <dbReference type="ARBA" id="ARBA00023098"/>
    </source>
</evidence>
<dbReference type="CDD" id="cd09129">
    <property type="entry name" value="PLDc_unchar2_1"/>
    <property type="match status" value="1"/>
</dbReference>
<dbReference type="GO" id="GO:0016891">
    <property type="term" value="F:RNA endonuclease activity producing 5'-phosphomonoesters, hydrolytic mechanism"/>
    <property type="evidence" value="ECO:0007669"/>
    <property type="project" value="TreeGrafter"/>
</dbReference>
<dbReference type="Pfam" id="PF13091">
    <property type="entry name" value="PLDc_2"/>
    <property type="match status" value="1"/>
</dbReference>
<comment type="caution">
    <text evidence="9">The sequence shown here is derived from an EMBL/GenBank/DDBJ whole genome shotgun (WGS) entry which is preliminary data.</text>
</comment>
<evidence type="ECO:0000256" key="7">
    <source>
        <dbReference type="SAM" id="Phobius"/>
    </source>
</evidence>
<dbReference type="EMBL" id="QPJJ01000002">
    <property type="protein sequence ID" value="RCW76906.1"/>
    <property type="molecule type" value="Genomic_DNA"/>
</dbReference>
<feature type="domain" description="Phospholipase D-like" evidence="8">
    <location>
        <begin position="306"/>
        <end position="449"/>
    </location>
</feature>
<name>A0A368YC38_9BACI</name>
<evidence type="ECO:0000256" key="1">
    <source>
        <dbReference type="ARBA" id="ARBA00000798"/>
    </source>
</evidence>
<keyword evidence="4" id="KW-0378">Hydrolase</keyword>
<dbReference type="OrthoDB" id="92272at2"/>
<keyword evidence="5" id="KW-0442">Lipid degradation</keyword>
<evidence type="ECO:0000256" key="3">
    <source>
        <dbReference type="ARBA" id="ARBA00012027"/>
    </source>
</evidence>
<dbReference type="Proteomes" id="UP000252585">
    <property type="component" value="Unassembled WGS sequence"/>
</dbReference>
<evidence type="ECO:0000256" key="4">
    <source>
        <dbReference type="ARBA" id="ARBA00022801"/>
    </source>
</evidence>
<organism evidence="9 10">
    <name type="scientific">Saliterribacillus persicus</name>
    <dbReference type="NCBI Taxonomy" id="930114"/>
    <lineage>
        <taxon>Bacteria</taxon>
        <taxon>Bacillati</taxon>
        <taxon>Bacillota</taxon>
        <taxon>Bacilli</taxon>
        <taxon>Bacillales</taxon>
        <taxon>Bacillaceae</taxon>
        <taxon>Saliterribacillus</taxon>
    </lineage>
</organism>
<keyword evidence="7" id="KW-1133">Transmembrane helix</keyword>
<protein>
    <recommendedName>
        <fullName evidence="3">phospholipase D</fullName>
        <ecNumber evidence="3">3.1.4.4</ecNumber>
    </recommendedName>
</protein>
<dbReference type="GO" id="GO:0004630">
    <property type="term" value="F:phospholipase D activity"/>
    <property type="evidence" value="ECO:0007669"/>
    <property type="project" value="UniProtKB-EC"/>
</dbReference>
<dbReference type="GO" id="GO:0016042">
    <property type="term" value="P:lipid catabolic process"/>
    <property type="evidence" value="ECO:0007669"/>
    <property type="project" value="UniProtKB-KW"/>
</dbReference>
<dbReference type="PANTHER" id="PTHR43856">
    <property type="entry name" value="CARDIOLIPIN HYDROLASE"/>
    <property type="match status" value="1"/>
</dbReference>
<proteinExistence type="inferred from homology"/>